<accession>A0A2M9CIA5</accession>
<evidence type="ECO:0000313" key="4">
    <source>
        <dbReference type="Proteomes" id="UP000228758"/>
    </source>
</evidence>
<comment type="similarity">
    <text evidence="1">Belongs to the YciI family.</text>
</comment>
<reference evidence="3 4" key="1">
    <citation type="submission" date="2017-11" db="EMBL/GenBank/DDBJ databases">
        <title>Genomic Encyclopedia of Archaeal and Bacterial Type Strains, Phase II (KMG-II): From Individual Species to Whole Genera.</title>
        <authorList>
            <person name="Goeker M."/>
        </authorList>
    </citation>
    <scope>NUCLEOTIDE SEQUENCE [LARGE SCALE GENOMIC DNA]</scope>
    <source>
        <strain evidence="3 4">DSM 27393</strain>
    </source>
</reference>
<organism evidence="3 4">
    <name type="scientific">Diaminobutyricimonas aerilata</name>
    <dbReference type="NCBI Taxonomy" id="1162967"/>
    <lineage>
        <taxon>Bacteria</taxon>
        <taxon>Bacillati</taxon>
        <taxon>Actinomycetota</taxon>
        <taxon>Actinomycetes</taxon>
        <taxon>Micrococcales</taxon>
        <taxon>Microbacteriaceae</taxon>
        <taxon>Diaminobutyricimonas</taxon>
    </lineage>
</organism>
<dbReference type="AlphaFoldDB" id="A0A2M9CIA5"/>
<name>A0A2M9CIA5_9MICO</name>
<dbReference type="InterPro" id="IPR005545">
    <property type="entry name" value="YCII"/>
</dbReference>
<dbReference type="Gene3D" id="3.30.70.1060">
    <property type="entry name" value="Dimeric alpha+beta barrel"/>
    <property type="match status" value="1"/>
</dbReference>
<protein>
    <recommendedName>
        <fullName evidence="2">YCII-related domain-containing protein</fullName>
    </recommendedName>
</protein>
<evidence type="ECO:0000313" key="3">
    <source>
        <dbReference type="EMBL" id="PJJ71600.1"/>
    </source>
</evidence>
<gene>
    <name evidence="3" type="ORF">CLV46_1149</name>
</gene>
<evidence type="ECO:0000256" key="1">
    <source>
        <dbReference type="ARBA" id="ARBA00007689"/>
    </source>
</evidence>
<dbReference type="SUPFAM" id="SSF54909">
    <property type="entry name" value="Dimeric alpha+beta barrel"/>
    <property type="match status" value="1"/>
</dbReference>
<keyword evidence="4" id="KW-1185">Reference proteome</keyword>
<proteinExistence type="inferred from homology"/>
<dbReference type="OrthoDB" id="3212458at2"/>
<dbReference type="Proteomes" id="UP000228758">
    <property type="component" value="Unassembled WGS sequence"/>
</dbReference>
<dbReference type="RefSeq" id="WP_100363886.1">
    <property type="nucleotide sequence ID" value="NZ_PGFF01000001.1"/>
</dbReference>
<dbReference type="Pfam" id="PF03795">
    <property type="entry name" value="YCII"/>
    <property type="match status" value="1"/>
</dbReference>
<dbReference type="EMBL" id="PGFF01000001">
    <property type="protein sequence ID" value="PJJ71600.1"/>
    <property type="molecule type" value="Genomic_DNA"/>
</dbReference>
<dbReference type="PANTHER" id="PTHR35174:SF3">
    <property type="entry name" value="BLL7171 PROTEIN"/>
    <property type="match status" value="1"/>
</dbReference>
<dbReference type="PANTHER" id="PTHR35174">
    <property type="entry name" value="BLL7171 PROTEIN-RELATED"/>
    <property type="match status" value="1"/>
</dbReference>
<feature type="domain" description="YCII-related" evidence="2">
    <location>
        <begin position="41"/>
        <end position="110"/>
    </location>
</feature>
<sequence>MRYLFLIGSSPDMTESSAADDGPTIEEWVGEVYGGGAGKIGDRLRPASEATTVRVRGGETLVTDGPFVEGSDYIGGFDVIECADLDEAIAIARKHPMARHGLIEIRPSWPLDL</sequence>
<evidence type="ECO:0000259" key="2">
    <source>
        <dbReference type="Pfam" id="PF03795"/>
    </source>
</evidence>
<comment type="caution">
    <text evidence="3">The sequence shown here is derived from an EMBL/GenBank/DDBJ whole genome shotgun (WGS) entry which is preliminary data.</text>
</comment>
<dbReference type="InterPro" id="IPR011008">
    <property type="entry name" value="Dimeric_a/b-barrel"/>
</dbReference>